<reference evidence="1 2" key="1">
    <citation type="submission" date="2019-12" db="EMBL/GenBank/DDBJ databases">
        <authorList>
            <person name="Huq M.A."/>
        </authorList>
    </citation>
    <scope>NUCLEOTIDE SEQUENCE [LARGE SCALE GENOMIC DNA]</scope>
    <source>
        <strain evidence="1 2">MAH-18</strain>
    </source>
</reference>
<accession>A0A6L6XVW6</accession>
<dbReference type="AlphaFoldDB" id="A0A6L6XVW6"/>
<name>A0A6L6XVW6_9ACTN</name>
<evidence type="ECO:0000313" key="1">
    <source>
        <dbReference type="EMBL" id="MVQ51329.1"/>
    </source>
</evidence>
<comment type="caution">
    <text evidence="1">The sequence shown here is derived from an EMBL/GenBank/DDBJ whole genome shotgun (WGS) entry which is preliminary data.</text>
</comment>
<dbReference type="Pfam" id="PF08713">
    <property type="entry name" value="DNA_alkylation"/>
    <property type="match status" value="1"/>
</dbReference>
<dbReference type="EMBL" id="WSEK01000005">
    <property type="protein sequence ID" value="MVQ51329.1"/>
    <property type="molecule type" value="Genomic_DNA"/>
</dbReference>
<dbReference type="Gene3D" id="1.25.10.90">
    <property type="match status" value="1"/>
</dbReference>
<evidence type="ECO:0000313" key="2">
    <source>
        <dbReference type="Proteomes" id="UP000473525"/>
    </source>
</evidence>
<dbReference type="InterPro" id="IPR014825">
    <property type="entry name" value="DNA_alkylation"/>
</dbReference>
<dbReference type="PANTHER" id="PTHR34070:SF1">
    <property type="entry name" value="DNA ALKYLATION REPAIR PROTEIN"/>
    <property type="match status" value="1"/>
</dbReference>
<dbReference type="PANTHER" id="PTHR34070">
    <property type="entry name" value="ARMADILLO-TYPE FOLD"/>
    <property type="match status" value="1"/>
</dbReference>
<dbReference type="Proteomes" id="UP000473525">
    <property type="component" value="Unassembled WGS sequence"/>
</dbReference>
<dbReference type="SUPFAM" id="SSF48371">
    <property type="entry name" value="ARM repeat"/>
    <property type="match status" value="1"/>
</dbReference>
<sequence>MDRPDADDLVAAVRAALAAGGDPERAAEQQRYMKSELPCRGYTAPELKALLRPLLAGYRPVDRGAWETSIRTLWDGATHREERYAALAVARHRRARAWLAPPSVPLFRHLVVTGAWWDVVDETAQHLVRPSLEAHPADLTATLMSWATDADLWVRRVAVICQVGRRGETDVALLRHAIDANVDDQTFWLRKAIGWALRDYARTDPAWVRAEVARHGDRLSGLSRREALKHL</sequence>
<proteinExistence type="predicted"/>
<keyword evidence="2" id="KW-1185">Reference proteome</keyword>
<protein>
    <submittedName>
        <fullName evidence="1">DNA alkylation repair protein</fullName>
    </submittedName>
</protein>
<organism evidence="1 2">
    <name type="scientific">Nocardioides agri</name>
    <dbReference type="NCBI Taxonomy" id="2682843"/>
    <lineage>
        <taxon>Bacteria</taxon>
        <taxon>Bacillati</taxon>
        <taxon>Actinomycetota</taxon>
        <taxon>Actinomycetes</taxon>
        <taxon>Propionibacteriales</taxon>
        <taxon>Nocardioidaceae</taxon>
        <taxon>Nocardioides</taxon>
    </lineage>
</organism>
<dbReference type="RefSeq" id="WP_157346150.1">
    <property type="nucleotide sequence ID" value="NZ_WSEK01000005.1"/>
</dbReference>
<dbReference type="InterPro" id="IPR016024">
    <property type="entry name" value="ARM-type_fold"/>
</dbReference>
<gene>
    <name evidence="1" type="ORF">GON03_19285</name>
</gene>